<evidence type="ECO:0000313" key="1">
    <source>
        <dbReference type="EMBL" id="XPM65505.1"/>
    </source>
</evidence>
<organism evidence="1 2">
    <name type="scientific">Desertifilum tharense IPPAS B-1220</name>
    <dbReference type="NCBI Taxonomy" id="1781255"/>
    <lineage>
        <taxon>Bacteria</taxon>
        <taxon>Bacillati</taxon>
        <taxon>Cyanobacteriota</taxon>
        <taxon>Cyanophyceae</taxon>
        <taxon>Desertifilales</taxon>
        <taxon>Desertifilaceae</taxon>
        <taxon>Desertifilum</taxon>
    </lineage>
</organism>
<keyword evidence="2" id="KW-1185">Reference proteome</keyword>
<gene>
    <name evidence="1" type="ORF">BH720_007445</name>
</gene>
<protein>
    <submittedName>
        <fullName evidence="1">Uncharacterized protein</fullName>
    </submittedName>
</protein>
<proteinExistence type="predicted"/>
<reference evidence="1 2" key="1">
    <citation type="journal article" date="2016" name="Genome Announc.">
        <title>Draft Genome Sequence of the Thermotolerant Cyanobacterium Desertifilum sp. IPPAS B-1220.</title>
        <authorList>
            <person name="Mironov K.S."/>
            <person name="Sinetova M.A."/>
            <person name="Bolatkhan K."/>
            <person name="Zayadan B.K."/>
            <person name="Ustinova V.V."/>
            <person name="Kupriyanova E.V."/>
            <person name="Skrypnik A.N."/>
            <person name="Gogoleva N.E."/>
            <person name="Gogolev Y.V."/>
            <person name="Los D.A."/>
        </authorList>
    </citation>
    <scope>NUCLEOTIDE SEQUENCE [LARGE SCALE GENOMIC DNA]</scope>
    <source>
        <strain evidence="1 2">IPPAS B-1220</strain>
    </source>
</reference>
<accession>A0ACD5GY06</accession>
<sequence length="108" mass="11809">MSRKHHQVEEGSFDAHQADWVSRESHPVTSPSTDLKTHGTDKGWGNTAVYILLLVAGAGVAFAGDRLLNPSEIPVQPPLAPAFHPLQGWIDSDSNAIAVAVEKVYRRW</sequence>
<evidence type="ECO:0000313" key="2">
    <source>
        <dbReference type="Proteomes" id="UP000095472"/>
    </source>
</evidence>
<name>A0ACD5GY06_9CYAN</name>
<dbReference type="Proteomes" id="UP000095472">
    <property type="component" value="Chromosome"/>
</dbReference>
<dbReference type="EMBL" id="CP182909">
    <property type="protein sequence ID" value="XPM65505.1"/>
    <property type="molecule type" value="Genomic_DNA"/>
</dbReference>